<keyword evidence="6" id="KW-0460">Magnesium</keyword>
<dbReference type="GO" id="GO:0003887">
    <property type="term" value="F:DNA-directed DNA polymerase activity"/>
    <property type="evidence" value="ECO:0007669"/>
    <property type="project" value="UniProtKB-EC"/>
</dbReference>
<dbReference type="Gene3D" id="3.40.1170.60">
    <property type="match status" value="1"/>
</dbReference>
<dbReference type="Proteomes" id="UP001623592">
    <property type="component" value="Unassembled WGS sequence"/>
</dbReference>
<dbReference type="Gene3D" id="1.10.150.20">
    <property type="entry name" value="5' to 3' exonuclease, C-terminal subdomain"/>
    <property type="match status" value="1"/>
</dbReference>
<feature type="active site" evidence="6">
    <location>
        <position position="114"/>
    </location>
</feature>
<dbReference type="InterPro" id="IPR022880">
    <property type="entry name" value="DNApol_IV"/>
</dbReference>
<evidence type="ECO:0000256" key="2">
    <source>
        <dbReference type="ARBA" id="ARBA00022457"/>
    </source>
</evidence>
<dbReference type="SUPFAM" id="SSF100879">
    <property type="entry name" value="Lesion bypass DNA polymerase (Y-family), little finger domain"/>
    <property type="match status" value="1"/>
</dbReference>
<keyword evidence="6 8" id="KW-0808">Transferase</keyword>
<comment type="cofactor">
    <cofactor evidence="6">
        <name>Mg(2+)</name>
        <dbReference type="ChEBI" id="CHEBI:18420"/>
    </cofactor>
    <text evidence="6">Binds 2 magnesium ions per subunit.</text>
</comment>
<comment type="similarity">
    <text evidence="1 6">Belongs to the DNA polymerase type-Y family.</text>
</comment>
<gene>
    <name evidence="6" type="primary">dinB</name>
    <name evidence="8" type="ORF">ACJDT4_22310</name>
</gene>
<keyword evidence="4 6" id="KW-0227">DNA damage</keyword>
<dbReference type="PROSITE" id="PS50173">
    <property type="entry name" value="UMUC"/>
    <property type="match status" value="1"/>
</dbReference>
<feature type="binding site" evidence="6">
    <location>
        <position position="113"/>
    </location>
    <ligand>
        <name>Mg(2+)</name>
        <dbReference type="ChEBI" id="CHEBI:18420"/>
    </ligand>
</feature>
<dbReference type="Pfam" id="PF11799">
    <property type="entry name" value="IMS_C"/>
    <property type="match status" value="1"/>
</dbReference>
<feature type="domain" description="UmuC" evidence="7">
    <location>
        <begin position="7"/>
        <end position="194"/>
    </location>
</feature>
<evidence type="ECO:0000256" key="3">
    <source>
        <dbReference type="ARBA" id="ARBA00022695"/>
    </source>
</evidence>
<keyword evidence="6" id="KW-0479">Metal-binding</keyword>
<proteinExistence type="inferred from homology"/>
<evidence type="ECO:0000259" key="7">
    <source>
        <dbReference type="PROSITE" id="PS50173"/>
    </source>
</evidence>
<comment type="subunit">
    <text evidence="6">Monomer.</text>
</comment>
<dbReference type="InterPro" id="IPR036775">
    <property type="entry name" value="DNA_pol_Y-fam_lit_finger_sf"/>
</dbReference>
<protein>
    <recommendedName>
        <fullName evidence="6">DNA polymerase IV</fullName>
        <shortName evidence="6">Pol IV</shortName>
        <ecNumber evidence="6">2.7.7.7</ecNumber>
    </recommendedName>
</protein>
<keyword evidence="9" id="KW-1185">Reference proteome</keyword>
<dbReference type="Pfam" id="PF00817">
    <property type="entry name" value="IMS"/>
    <property type="match status" value="1"/>
</dbReference>
<accession>A0ABW8TKN8</accession>
<keyword evidence="6" id="KW-0238">DNA-binding</keyword>
<comment type="caution">
    <text evidence="8">The sequence shown here is derived from an EMBL/GenBank/DDBJ whole genome shotgun (WGS) entry which is preliminary data.</text>
</comment>
<comment type="catalytic activity">
    <reaction evidence="6">
        <text>DNA(n) + a 2'-deoxyribonucleoside 5'-triphosphate = DNA(n+1) + diphosphate</text>
        <dbReference type="Rhea" id="RHEA:22508"/>
        <dbReference type="Rhea" id="RHEA-COMP:17339"/>
        <dbReference type="Rhea" id="RHEA-COMP:17340"/>
        <dbReference type="ChEBI" id="CHEBI:33019"/>
        <dbReference type="ChEBI" id="CHEBI:61560"/>
        <dbReference type="ChEBI" id="CHEBI:173112"/>
        <dbReference type="EC" id="2.7.7.7"/>
    </reaction>
</comment>
<keyword evidence="6" id="KW-0963">Cytoplasm</keyword>
<dbReference type="EMBL" id="JBJIAA010000026">
    <property type="protein sequence ID" value="MFL0253143.1"/>
    <property type="molecule type" value="Genomic_DNA"/>
</dbReference>
<dbReference type="RefSeq" id="WP_406789808.1">
    <property type="nucleotide sequence ID" value="NZ_JBJIAA010000026.1"/>
</dbReference>
<evidence type="ECO:0000313" key="9">
    <source>
        <dbReference type="Proteomes" id="UP001623592"/>
    </source>
</evidence>
<dbReference type="InterPro" id="IPR017961">
    <property type="entry name" value="DNA_pol_Y-fam_little_finger"/>
</dbReference>
<evidence type="ECO:0000313" key="8">
    <source>
        <dbReference type="EMBL" id="MFL0253143.1"/>
    </source>
</evidence>
<feature type="binding site" evidence="6">
    <location>
        <position position="11"/>
    </location>
    <ligand>
        <name>Mg(2+)</name>
        <dbReference type="ChEBI" id="CHEBI:18420"/>
    </ligand>
</feature>
<dbReference type="InterPro" id="IPR050116">
    <property type="entry name" value="DNA_polymerase-Y"/>
</dbReference>
<keyword evidence="2 6" id="KW-0515">Mutator protein</keyword>
<dbReference type="PANTHER" id="PTHR11076">
    <property type="entry name" value="DNA REPAIR POLYMERASE UMUC / TRANSFERASE FAMILY MEMBER"/>
    <property type="match status" value="1"/>
</dbReference>
<keyword evidence="6" id="KW-0234">DNA repair</keyword>
<sequence length="397" mass="44696">MKKNRIIFHVDVNSAFLSWTAVEKLRKGEKIDIREIPSVIGGDEAARHGVVLAKSTPAKRYGIVTGESLYSARKKCPEVLIFSPSFSIYRESSAKLMKLLKEYTPLIEQYSIDECFMDLTLDIGGLSSMELAQLIKSRVKKELGFTVNIGISTNKVLAKMASELEKPDKINTLYEDEIETKLWPLPVGELFMVGRSAKEKLNKLFIRNIGELANFDVNILVSKFKSYGRLIWEYANGIDNSKVNSSDEVVKIISNSTTLSADITKLEEIKKVLVELCETVSSRLRKDGRCCTSVTVVIRTNNFKNYSHQKTFKNPTNSTKSIIEISNTIFVEMWRREPIRLLGVQLSGLCNGEVKQISIFDDNSDEKNAALDKAIDSIRQKYGVSSIKRLSTLKGKN</sequence>
<comment type="function">
    <text evidence="6">Poorly processive, error-prone DNA polymerase involved in untargeted mutagenesis. Copies undamaged DNA at stalled replication forks, which arise in vivo from mismatched or misaligned primer ends. These misaligned primers can be extended by PolIV. Exhibits no 3'-5' exonuclease (proofreading) activity. May be involved in translesional synthesis, in conjunction with the beta clamp from PolIII.</text>
</comment>
<dbReference type="CDD" id="cd03586">
    <property type="entry name" value="PolY_Pol_IV_kappa"/>
    <property type="match status" value="1"/>
</dbReference>
<dbReference type="SUPFAM" id="SSF56672">
    <property type="entry name" value="DNA/RNA polymerases"/>
    <property type="match status" value="1"/>
</dbReference>
<dbReference type="Gene3D" id="3.30.1490.100">
    <property type="entry name" value="DNA polymerase, Y-family, little finger domain"/>
    <property type="match status" value="1"/>
</dbReference>
<name>A0ABW8TKN8_9CLOT</name>
<evidence type="ECO:0000256" key="1">
    <source>
        <dbReference type="ARBA" id="ARBA00010945"/>
    </source>
</evidence>
<organism evidence="8 9">
    <name type="scientific">Clostridium neuense</name>
    <dbReference type="NCBI Taxonomy" id="1728934"/>
    <lineage>
        <taxon>Bacteria</taxon>
        <taxon>Bacillati</taxon>
        <taxon>Bacillota</taxon>
        <taxon>Clostridia</taxon>
        <taxon>Eubacteriales</taxon>
        <taxon>Clostridiaceae</taxon>
        <taxon>Clostridium</taxon>
    </lineage>
</organism>
<evidence type="ECO:0000256" key="6">
    <source>
        <dbReference type="HAMAP-Rule" id="MF_01113"/>
    </source>
</evidence>
<dbReference type="InterPro" id="IPR043502">
    <property type="entry name" value="DNA/RNA_pol_sf"/>
</dbReference>
<feature type="site" description="Substrate discrimination" evidence="6">
    <location>
        <position position="16"/>
    </location>
</feature>
<reference evidence="8 9" key="1">
    <citation type="submission" date="2024-11" db="EMBL/GenBank/DDBJ databases">
        <authorList>
            <person name="Heng Y.C."/>
            <person name="Lim A.C.H."/>
            <person name="Lee J.K.Y."/>
            <person name="Kittelmann S."/>
        </authorList>
    </citation>
    <scope>NUCLEOTIDE SEQUENCE [LARGE SCALE GENOMIC DNA]</scope>
    <source>
        <strain evidence="8 9">WILCCON 0114</strain>
    </source>
</reference>
<dbReference type="PANTHER" id="PTHR11076:SF35">
    <property type="entry name" value="DNA REPAIR PROTEIN HOMOLOG YOBH"/>
    <property type="match status" value="1"/>
</dbReference>
<keyword evidence="3 6" id="KW-0548">Nucleotidyltransferase</keyword>
<dbReference type="InterPro" id="IPR043128">
    <property type="entry name" value="Rev_trsase/Diguanyl_cyclase"/>
</dbReference>
<keyword evidence="6" id="KW-0235">DNA replication</keyword>
<keyword evidence="5 6" id="KW-0239">DNA-directed DNA polymerase</keyword>
<comment type="subcellular location">
    <subcellularLocation>
        <location evidence="6">Cytoplasm</location>
    </subcellularLocation>
</comment>
<dbReference type="InterPro" id="IPR001126">
    <property type="entry name" value="UmuC"/>
</dbReference>
<evidence type="ECO:0000256" key="4">
    <source>
        <dbReference type="ARBA" id="ARBA00022763"/>
    </source>
</evidence>
<dbReference type="Gene3D" id="3.30.70.270">
    <property type="match status" value="1"/>
</dbReference>
<evidence type="ECO:0000256" key="5">
    <source>
        <dbReference type="ARBA" id="ARBA00022932"/>
    </source>
</evidence>
<dbReference type="EC" id="2.7.7.7" evidence="6"/>
<dbReference type="HAMAP" id="MF_01113">
    <property type="entry name" value="DNApol_IV"/>
    <property type="match status" value="1"/>
</dbReference>